<protein>
    <recommendedName>
        <fullName evidence="1">F-box/LRR-repeat protein 15/At3g58940/PEG3-like LRR domain-containing protein</fullName>
    </recommendedName>
</protein>
<accession>A0AA86RW27</accession>
<evidence type="ECO:0000313" key="3">
    <source>
        <dbReference type="Proteomes" id="UP001189624"/>
    </source>
</evidence>
<gene>
    <name evidence="2" type="ORF">AYBTSS11_LOCUS5646</name>
</gene>
<organism evidence="2 3">
    <name type="scientific">Sphenostylis stenocarpa</name>
    <dbReference type="NCBI Taxonomy" id="92480"/>
    <lineage>
        <taxon>Eukaryota</taxon>
        <taxon>Viridiplantae</taxon>
        <taxon>Streptophyta</taxon>
        <taxon>Embryophyta</taxon>
        <taxon>Tracheophyta</taxon>
        <taxon>Spermatophyta</taxon>
        <taxon>Magnoliopsida</taxon>
        <taxon>eudicotyledons</taxon>
        <taxon>Gunneridae</taxon>
        <taxon>Pentapetalae</taxon>
        <taxon>rosids</taxon>
        <taxon>fabids</taxon>
        <taxon>Fabales</taxon>
        <taxon>Fabaceae</taxon>
        <taxon>Papilionoideae</taxon>
        <taxon>50 kb inversion clade</taxon>
        <taxon>NPAAA clade</taxon>
        <taxon>indigoferoid/millettioid clade</taxon>
        <taxon>Phaseoleae</taxon>
        <taxon>Sphenostylis</taxon>
    </lineage>
</organism>
<dbReference type="InterPro" id="IPR055411">
    <property type="entry name" value="LRR_FXL15/At3g58940/PEG3-like"/>
</dbReference>
<name>A0AA86RW27_9FABA</name>
<dbReference type="Gramene" id="rna-AYBTSS11_LOCUS5646">
    <property type="protein sequence ID" value="CAJ1932142.1"/>
    <property type="gene ID" value="gene-AYBTSS11_LOCUS5646"/>
</dbReference>
<dbReference type="Pfam" id="PF24758">
    <property type="entry name" value="LRR_At5g56370"/>
    <property type="match status" value="1"/>
</dbReference>
<feature type="domain" description="F-box/LRR-repeat protein 15/At3g58940/PEG3-like LRR" evidence="1">
    <location>
        <begin position="32"/>
        <end position="151"/>
    </location>
</feature>
<sequence>MPFFNAIQSHPSVESVIRFLQLQFASNLFNGNDIKELVLELGEEEFFRMPSSLFNCRKLNRLELSRCELDPLRSFKGFLCLRNLNLHQVLISHDAVENLISKCPLLESLSLSYFNNLALTICVPNLKYLYLESEFKDICLEDTPLLIEFSIAMYMTDDIAMHFEQNSNCNFVKFLGGVPNLEKLVGHTYFTKFLEVLERRD</sequence>
<reference evidence="2" key="1">
    <citation type="submission" date="2023-10" db="EMBL/GenBank/DDBJ databases">
        <authorList>
            <person name="Domelevo Entfellner J.-B."/>
        </authorList>
    </citation>
    <scope>NUCLEOTIDE SEQUENCE</scope>
</reference>
<dbReference type="Proteomes" id="UP001189624">
    <property type="component" value="Chromosome 2"/>
</dbReference>
<dbReference type="InterPro" id="IPR032675">
    <property type="entry name" value="LRR_dom_sf"/>
</dbReference>
<dbReference type="EMBL" id="OY731399">
    <property type="protein sequence ID" value="CAJ1932142.1"/>
    <property type="molecule type" value="Genomic_DNA"/>
</dbReference>
<evidence type="ECO:0000259" key="1">
    <source>
        <dbReference type="Pfam" id="PF24758"/>
    </source>
</evidence>
<dbReference type="SUPFAM" id="SSF52047">
    <property type="entry name" value="RNI-like"/>
    <property type="match status" value="1"/>
</dbReference>
<dbReference type="Gene3D" id="3.80.10.10">
    <property type="entry name" value="Ribonuclease Inhibitor"/>
    <property type="match status" value="1"/>
</dbReference>
<dbReference type="PANTHER" id="PTHR31639">
    <property type="entry name" value="F-BOX PROTEIN-LIKE"/>
    <property type="match status" value="1"/>
</dbReference>
<evidence type="ECO:0000313" key="2">
    <source>
        <dbReference type="EMBL" id="CAJ1932142.1"/>
    </source>
</evidence>
<keyword evidence="3" id="KW-1185">Reference proteome</keyword>
<dbReference type="PANTHER" id="PTHR31639:SF237">
    <property type="entry name" value="F-BOX DOMAIN-CONTAINING PROTEIN"/>
    <property type="match status" value="1"/>
</dbReference>
<dbReference type="AlphaFoldDB" id="A0AA86RW27"/>
<proteinExistence type="predicted"/>